<evidence type="ECO:0008006" key="4">
    <source>
        <dbReference type="Google" id="ProtNLM"/>
    </source>
</evidence>
<proteinExistence type="predicted"/>
<protein>
    <recommendedName>
        <fullName evidence="4">Core-binding (CB) domain-containing protein</fullName>
    </recommendedName>
</protein>
<evidence type="ECO:0000313" key="3">
    <source>
        <dbReference type="Proteomes" id="UP001296873"/>
    </source>
</evidence>
<comment type="caution">
    <text evidence="2">The sequence shown here is derived from an EMBL/GenBank/DDBJ whole genome shotgun (WGS) entry which is preliminary data.</text>
</comment>
<organism evidence="2 3">
    <name type="scientific">Rhodovibrio sodomensis</name>
    <dbReference type="NCBI Taxonomy" id="1088"/>
    <lineage>
        <taxon>Bacteria</taxon>
        <taxon>Pseudomonadati</taxon>
        <taxon>Pseudomonadota</taxon>
        <taxon>Alphaproteobacteria</taxon>
        <taxon>Rhodospirillales</taxon>
        <taxon>Rhodovibrionaceae</taxon>
        <taxon>Rhodovibrio</taxon>
    </lineage>
</organism>
<accession>A0ABS1DI05</accession>
<dbReference type="RefSeq" id="WP_200341346.1">
    <property type="nucleotide sequence ID" value="NZ_NRRL01000036.1"/>
</dbReference>
<evidence type="ECO:0000313" key="2">
    <source>
        <dbReference type="EMBL" id="MBK1669020.1"/>
    </source>
</evidence>
<name>A0ABS1DI05_9PROT</name>
<evidence type="ECO:0000256" key="1">
    <source>
        <dbReference type="SAM" id="MobiDB-lite"/>
    </source>
</evidence>
<feature type="region of interest" description="Disordered" evidence="1">
    <location>
        <begin position="198"/>
        <end position="217"/>
    </location>
</feature>
<keyword evidence="3" id="KW-1185">Reference proteome</keyword>
<sequence length="442" mass="49816">MTTEKSERMEEDRRTTRSLFDVDPVTGDRVESLCTWGLGLSVADIHYLFAMNPVGWSSIHQTNKRHRQVRDATMCLMTRWLERHPEKAPVPSLSHELAQVWDKAPRHAEMADVVDFLAEVGERADGKATAARLISLYLGRDASSAYRWGTAQGKATPVVRNAAMTLMRAIRRDGPQAWKEWREVAEEEARARGMDGVSSRKSWISDPEGQPADGVNGNRIERLSLGLGLGTPDTLWLFGLTPMAWSAMRNDEYAILVRDALGKEEEVPVPSGSRARLEQRLNWDRSLTDRIGPREIVSIRHVRDRSRDTVDKPTIGILVRWLERHPEDCIIPIWSDVADVYDLLNERLEGAGFPAIPAKHLSLALGRDASSGSRWLSTGSGESKRTTPIVDRLATLLQQAIEERGLDAWREWASMVEAEATSRDISTVWRSRGWTERKKRAA</sequence>
<dbReference type="EMBL" id="NRRL01000036">
    <property type="protein sequence ID" value="MBK1669020.1"/>
    <property type="molecule type" value="Genomic_DNA"/>
</dbReference>
<gene>
    <name evidence="2" type="ORF">CKO28_13360</name>
</gene>
<dbReference type="Proteomes" id="UP001296873">
    <property type="component" value="Unassembled WGS sequence"/>
</dbReference>
<reference evidence="2 3" key="1">
    <citation type="journal article" date="2020" name="Microorganisms">
        <title>Osmotic Adaptation and Compatible Solute Biosynthesis of Phototrophic Bacteria as Revealed from Genome Analyses.</title>
        <authorList>
            <person name="Imhoff J.F."/>
            <person name="Rahn T."/>
            <person name="Kunzel S."/>
            <person name="Keller A."/>
            <person name="Neulinger S.C."/>
        </authorList>
    </citation>
    <scope>NUCLEOTIDE SEQUENCE [LARGE SCALE GENOMIC DNA]</scope>
    <source>
        <strain evidence="2 3">DSM 9895</strain>
    </source>
</reference>